<evidence type="ECO:0000313" key="4">
    <source>
        <dbReference type="Proteomes" id="UP001154111"/>
    </source>
</evidence>
<proteinExistence type="predicted"/>
<evidence type="ECO:0000313" key="1">
    <source>
        <dbReference type="EMBL" id="CAH2762063.1"/>
    </source>
</evidence>
<accession>A0AAU9VGX1</accession>
<dbReference type="Proteomes" id="UP001154095">
    <property type="component" value="Chromosome"/>
</dbReference>
<dbReference type="EMBL" id="OW659477">
    <property type="protein sequence ID" value="CAH2762083.1"/>
    <property type="molecule type" value="Genomic_DNA"/>
</dbReference>
<dbReference type="AlphaFoldDB" id="A0AAU9VGX1"/>
<protein>
    <submittedName>
        <fullName evidence="2">---NA</fullName>
    </submittedName>
</protein>
<sequence>MDTLKVRLDVNTYNKAVRTALDFTLDNYNRSIKNEAMEIIDLTITNSIRAEIVPAYNYIRKVEYLQSLFRKNHGIMLKTLSDAKEKMW</sequence>
<organism evidence="2 4">
    <name type="scientific">Erysipelothrix amsterdamensis</name>
    <dbReference type="NCBI Taxonomy" id="2929157"/>
    <lineage>
        <taxon>Bacteria</taxon>
        <taxon>Bacillati</taxon>
        <taxon>Bacillota</taxon>
        <taxon>Erysipelotrichia</taxon>
        <taxon>Erysipelotrichales</taxon>
        <taxon>Erysipelotrichaceae</taxon>
        <taxon>Erysipelothrix</taxon>
    </lineage>
</organism>
<evidence type="ECO:0000313" key="2">
    <source>
        <dbReference type="EMBL" id="CAH2762083.1"/>
    </source>
</evidence>
<evidence type="ECO:0000313" key="3">
    <source>
        <dbReference type="Proteomes" id="UP001154095"/>
    </source>
</evidence>
<gene>
    <name evidence="2" type="ORF">ERYAMS2_01027</name>
    <name evidence="1" type="ORF">ERYAMS_00734</name>
</gene>
<keyword evidence="3" id="KW-1185">Reference proteome</keyword>
<dbReference type="EMBL" id="OW659496">
    <property type="protein sequence ID" value="CAH2762063.1"/>
    <property type="molecule type" value="Genomic_DNA"/>
</dbReference>
<dbReference type="RefSeq" id="WP_238000577.1">
    <property type="nucleotide sequence ID" value="NZ_OW659477.1"/>
</dbReference>
<reference evidence="2" key="1">
    <citation type="submission" date="2022-04" db="EMBL/GenBank/DDBJ databases">
        <authorList>
            <person name="Forde T."/>
        </authorList>
    </citation>
    <scope>NUCLEOTIDE SEQUENCE</scope>
    <source>
        <strain evidence="2">A18Y016a</strain>
        <strain evidence="1">A18Y020d</strain>
    </source>
</reference>
<name>A0AAU9VGX1_9FIRM</name>
<dbReference type="Proteomes" id="UP001154111">
    <property type="component" value="Chromosome"/>
</dbReference>